<evidence type="ECO:0000313" key="1">
    <source>
        <dbReference type="Proteomes" id="UP000694920"/>
    </source>
</evidence>
<name>A0AAJ7FM88_CEPCN</name>
<dbReference type="GO" id="GO:0008080">
    <property type="term" value="F:N-acetyltransferase activity"/>
    <property type="evidence" value="ECO:0007669"/>
    <property type="project" value="TreeGrafter"/>
</dbReference>
<dbReference type="KEGG" id="ccin:107269439"/>
<dbReference type="PANTHER" id="PTHR20905">
    <property type="entry name" value="N-ACETYLTRANSFERASE-RELATED"/>
    <property type="match status" value="1"/>
</dbReference>
<dbReference type="InterPro" id="IPR016181">
    <property type="entry name" value="Acyl_CoA_acyltransferase"/>
</dbReference>
<accession>A0AAJ7FM88</accession>
<organism evidence="1 2">
    <name type="scientific">Cephus cinctus</name>
    <name type="common">Wheat stem sawfly</name>
    <dbReference type="NCBI Taxonomy" id="211228"/>
    <lineage>
        <taxon>Eukaryota</taxon>
        <taxon>Metazoa</taxon>
        <taxon>Ecdysozoa</taxon>
        <taxon>Arthropoda</taxon>
        <taxon>Hexapoda</taxon>
        <taxon>Insecta</taxon>
        <taxon>Pterygota</taxon>
        <taxon>Neoptera</taxon>
        <taxon>Endopterygota</taxon>
        <taxon>Hymenoptera</taxon>
        <taxon>Cephoidea</taxon>
        <taxon>Cephidae</taxon>
        <taxon>Cephus</taxon>
    </lineage>
</organism>
<dbReference type="GeneID" id="107269439"/>
<dbReference type="Gene3D" id="3.40.630.30">
    <property type="match status" value="1"/>
</dbReference>
<proteinExistence type="predicted"/>
<sequence length="238" mass="27877">MAKRRFSCSCEGYFIEEANEADNEELIELLTNVFLETETLMYRLMLNADPDRDERKIINQDKYITMTSLVRDSDYKKIIAVHEETSRIAGILILRTYTKENRPESNKEDRHEEKPQSRVFSDLYGYMEYIEKQVDVFKLYTDCESYTEFELVTVRPTDRQKGLAFELLKAGKEVAKENPKVNLLYGIYTSPYSQNMAKKLGKRSIFEMNISQYTDKDGIKVFQGIDPKQVVSIMTMKI</sequence>
<dbReference type="SUPFAM" id="SSF55729">
    <property type="entry name" value="Acyl-CoA N-acyltransferases (Nat)"/>
    <property type="match status" value="1"/>
</dbReference>
<dbReference type="PANTHER" id="PTHR20905:SF1">
    <property type="entry name" value="AT07410P-RELATED"/>
    <property type="match status" value="1"/>
</dbReference>
<keyword evidence="1" id="KW-1185">Reference proteome</keyword>
<dbReference type="RefSeq" id="XP_015598768.1">
    <property type="nucleotide sequence ID" value="XM_015743282.2"/>
</dbReference>
<evidence type="ECO:0000313" key="2">
    <source>
        <dbReference type="RefSeq" id="XP_015598768.1"/>
    </source>
</evidence>
<reference evidence="2" key="1">
    <citation type="submission" date="2025-08" db="UniProtKB">
        <authorList>
            <consortium name="RefSeq"/>
        </authorList>
    </citation>
    <scope>IDENTIFICATION</scope>
</reference>
<dbReference type="Proteomes" id="UP000694920">
    <property type="component" value="Unplaced"/>
</dbReference>
<gene>
    <name evidence="2" type="primary">LOC107269439</name>
</gene>
<protein>
    <submittedName>
        <fullName evidence="2">Uncharacterized protein LOC107269439 isoform X1</fullName>
    </submittedName>
</protein>
<dbReference type="AlphaFoldDB" id="A0AAJ7FM88"/>